<name>A0ABU5E171_9PROT</name>
<dbReference type="InterPro" id="IPR012675">
    <property type="entry name" value="Beta-grasp_dom_sf"/>
</dbReference>
<proteinExistence type="predicted"/>
<comment type="caution">
    <text evidence="1">The sequence shown here is derived from an EMBL/GenBank/DDBJ whole genome shotgun (WGS) entry which is preliminary data.</text>
</comment>
<keyword evidence="2" id="KW-1185">Reference proteome</keyword>
<dbReference type="PROSITE" id="PS51257">
    <property type="entry name" value="PROKAR_LIPOPROTEIN"/>
    <property type="match status" value="1"/>
</dbReference>
<dbReference type="InterPro" id="IPR003749">
    <property type="entry name" value="ThiS/MoaD-like"/>
</dbReference>
<dbReference type="RefSeq" id="WP_320501752.1">
    <property type="nucleotide sequence ID" value="NZ_JAXCLX010000002.1"/>
</dbReference>
<gene>
    <name evidence="1" type="ORF">SMD31_15245</name>
</gene>
<dbReference type="CDD" id="cd17040">
    <property type="entry name" value="Ubl_MoaD_like"/>
    <property type="match status" value="1"/>
</dbReference>
<dbReference type="Pfam" id="PF02597">
    <property type="entry name" value="ThiS"/>
    <property type="match status" value="1"/>
</dbReference>
<evidence type="ECO:0000313" key="1">
    <source>
        <dbReference type="EMBL" id="MDY0873296.1"/>
    </source>
</evidence>
<dbReference type="Gene3D" id="3.10.20.30">
    <property type="match status" value="1"/>
</dbReference>
<dbReference type="SUPFAM" id="SSF54285">
    <property type="entry name" value="MoaD/ThiS"/>
    <property type="match status" value="1"/>
</dbReference>
<accession>A0ABU5E171</accession>
<evidence type="ECO:0000313" key="2">
    <source>
        <dbReference type="Proteomes" id="UP001271769"/>
    </source>
</evidence>
<dbReference type="PANTHER" id="PTHR38031">
    <property type="entry name" value="SULFUR CARRIER PROTEIN SLR0821-RELATED"/>
    <property type="match status" value="1"/>
</dbReference>
<dbReference type="EMBL" id="JAXCLX010000002">
    <property type="protein sequence ID" value="MDY0873296.1"/>
    <property type="molecule type" value="Genomic_DNA"/>
</dbReference>
<protein>
    <submittedName>
        <fullName evidence="1">MoaD/ThiS family protein</fullName>
    </submittedName>
</protein>
<dbReference type="PANTHER" id="PTHR38031:SF1">
    <property type="entry name" value="SULFUR CARRIER PROTEIN CYSO"/>
    <property type="match status" value="1"/>
</dbReference>
<dbReference type="InterPro" id="IPR052045">
    <property type="entry name" value="Sulfur_Carrier/Prot_Modifier"/>
</dbReference>
<reference evidence="1 2" key="1">
    <citation type="journal article" date="2013" name="Antonie Van Leeuwenhoek">
        <title>Dongia rigui sp. nov., isolated from freshwater of a large wetland in Korea.</title>
        <authorList>
            <person name="Baik K.S."/>
            <person name="Hwang Y.M."/>
            <person name="Choi J.S."/>
            <person name="Kwon J."/>
            <person name="Seong C.N."/>
        </authorList>
    </citation>
    <scope>NUCLEOTIDE SEQUENCE [LARGE SCALE GENOMIC DNA]</scope>
    <source>
        <strain evidence="1 2">04SU4-P</strain>
    </source>
</reference>
<dbReference type="InterPro" id="IPR016155">
    <property type="entry name" value="Mopterin_synth/thiamin_S_b"/>
</dbReference>
<organism evidence="1 2">
    <name type="scientific">Dongia rigui</name>
    <dbReference type="NCBI Taxonomy" id="940149"/>
    <lineage>
        <taxon>Bacteria</taxon>
        <taxon>Pseudomonadati</taxon>
        <taxon>Pseudomonadota</taxon>
        <taxon>Alphaproteobacteria</taxon>
        <taxon>Rhodospirillales</taxon>
        <taxon>Dongiaceae</taxon>
        <taxon>Dongia</taxon>
    </lineage>
</organism>
<dbReference type="Proteomes" id="UP001271769">
    <property type="component" value="Unassembled WGS sequence"/>
</dbReference>
<sequence>MAKISFTAHLRKVAPAGATHVAAATLGCALSEIFAQAPKLRGYVVDEQDRLRRHVVIFVNGSRLAPSGWAECALQPDDEVYVMQALSGG</sequence>